<evidence type="ECO:0000256" key="2">
    <source>
        <dbReference type="ARBA" id="ARBA00022763"/>
    </source>
</evidence>
<keyword evidence="5" id="KW-1185">Reference proteome</keyword>
<evidence type="ECO:0000256" key="1">
    <source>
        <dbReference type="ARBA" id="ARBA00010945"/>
    </source>
</evidence>
<dbReference type="AlphaFoldDB" id="A0A4R1KUY2"/>
<dbReference type="PROSITE" id="PS50173">
    <property type="entry name" value="UMUC"/>
    <property type="match status" value="1"/>
</dbReference>
<comment type="caution">
    <text evidence="4">The sequence shown here is derived from an EMBL/GenBank/DDBJ whole genome shotgun (WGS) entry which is preliminary data.</text>
</comment>
<dbReference type="PANTHER" id="PTHR35369">
    <property type="entry name" value="BLR3025 PROTEIN-RELATED"/>
    <property type="match status" value="1"/>
</dbReference>
<keyword evidence="2" id="KW-0227">DNA damage</keyword>
<evidence type="ECO:0000313" key="5">
    <source>
        <dbReference type="Proteomes" id="UP000295210"/>
    </source>
</evidence>
<dbReference type="PANTHER" id="PTHR35369:SF2">
    <property type="entry name" value="BLR3025 PROTEIN"/>
    <property type="match status" value="1"/>
</dbReference>
<dbReference type="Gene3D" id="3.30.70.270">
    <property type="match status" value="1"/>
</dbReference>
<dbReference type="Proteomes" id="UP000295210">
    <property type="component" value="Unassembled WGS sequence"/>
</dbReference>
<dbReference type="EMBL" id="SMGK01000009">
    <property type="protein sequence ID" value="TCK68483.1"/>
    <property type="molecule type" value="Genomic_DNA"/>
</dbReference>
<dbReference type="SUPFAM" id="SSF56672">
    <property type="entry name" value="DNA/RNA polymerases"/>
    <property type="match status" value="1"/>
</dbReference>
<sequence length="508" mass="55978">MGGTPMNAPELYAALYVREFPAQAPLRLRAALREQPCAILDGIPPSEYVCAMNTKARTRGVRHGMTRVEVETISSVIPLARTPHEEAQARTIVQEVAGGFTPRIEACTFESAFLCVLDISGTESLFGPPRQLAQELLKRIRSLGMAATIAVSGNFHAAWCMARGMSTKAAITVLPQGKERDALAPLPLAILELNDAQMSTLSSWGISTLGKLATLPEKSLIARLGQDGKRLRQLAAGELPHLFQPGETPFTLREEMELDSPIELLDGLLFLLNLMLEQIIRRASDRILAVASVSVSLSLEGGATHMRTVSPPTPTNERALWLKLLQMELELHPPQAAILHVALEAEPGHISKVQLGLFSPQLPEPGRLEVTLARIAKIVGEDAVGQAVLRDTHQPRGFRMEKFRVPTTAPAPTEADVVRFALRELRPSEPITVQLIAGAPCSLRFRNETYRVESAYGPWVIGTDWWNQEHWGQAQWDLVLADASDTKLRCCIIRDLKKHCWQMAGFYD</sequence>
<dbReference type="InterPro" id="IPR050356">
    <property type="entry name" value="SulA_CellDiv_inhibitor"/>
</dbReference>
<proteinExistence type="inferred from homology"/>
<dbReference type="InterPro" id="IPR043128">
    <property type="entry name" value="Rev_trsase/Diguanyl_cyclase"/>
</dbReference>
<dbReference type="Gene3D" id="3.40.1170.60">
    <property type="match status" value="1"/>
</dbReference>
<feature type="domain" description="UmuC" evidence="3">
    <location>
        <begin position="12"/>
        <end position="158"/>
    </location>
</feature>
<dbReference type="InterPro" id="IPR043502">
    <property type="entry name" value="DNA/RNA_pol_sf"/>
</dbReference>
<gene>
    <name evidence="4" type="ORF">C7378_3562</name>
</gene>
<dbReference type="GO" id="GO:0006281">
    <property type="term" value="P:DNA repair"/>
    <property type="evidence" value="ECO:0007669"/>
    <property type="project" value="InterPro"/>
</dbReference>
<reference evidence="4 5" key="1">
    <citation type="submission" date="2019-03" db="EMBL/GenBank/DDBJ databases">
        <title>Genomic Encyclopedia of Type Strains, Phase IV (KMG-IV): sequencing the most valuable type-strain genomes for metagenomic binning, comparative biology and taxonomic classification.</title>
        <authorList>
            <person name="Goeker M."/>
        </authorList>
    </citation>
    <scope>NUCLEOTIDE SEQUENCE [LARGE SCALE GENOMIC DNA]</scope>
    <source>
        <strain evidence="4 5">DSM 103428</strain>
    </source>
</reference>
<dbReference type="Pfam" id="PF00817">
    <property type="entry name" value="IMS"/>
    <property type="match status" value="1"/>
</dbReference>
<evidence type="ECO:0000313" key="4">
    <source>
        <dbReference type="EMBL" id="TCK68483.1"/>
    </source>
</evidence>
<name>A0A4R1KUY2_9BACT</name>
<accession>A0A4R1KUY2</accession>
<protein>
    <submittedName>
        <fullName evidence="4">Protein ImuB</fullName>
    </submittedName>
</protein>
<evidence type="ECO:0000259" key="3">
    <source>
        <dbReference type="PROSITE" id="PS50173"/>
    </source>
</evidence>
<comment type="similarity">
    <text evidence="1">Belongs to the DNA polymerase type-Y family.</text>
</comment>
<dbReference type="InterPro" id="IPR001126">
    <property type="entry name" value="UmuC"/>
</dbReference>
<organism evidence="4 5">
    <name type="scientific">Acidipila rosea</name>
    <dbReference type="NCBI Taxonomy" id="768535"/>
    <lineage>
        <taxon>Bacteria</taxon>
        <taxon>Pseudomonadati</taxon>
        <taxon>Acidobacteriota</taxon>
        <taxon>Terriglobia</taxon>
        <taxon>Terriglobales</taxon>
        <taxon>Acidobacteriaceae</taxon>
        <taxon>Acidipila</taxon>
    </lineage>
</organism>